<keyword evidence="2" id="KW-1133">Transmembrane helix</keyword>
<comment type="caution">
    <text evidence="3">The sequence shown here is derived from an EMBL/GenBank/DDBJ whole genome shotgun (WGS) entry which is preliminary data.</text>
</comment>
<evidence type="ECO:0000256" key="2">
    <source>
        <dbReference type="SAM" id="Phobius"/>
    </source>
</evidence>
<dbReference type="SMART" id="SM00209">
    <property type="entry name" value="TSP1"/>
    <property type="match status" value="2"/>
</dbReference>
<feature type="transmembrane region" description="Helical" evidence="2">
    <location>
        <begin position="65"/>
        <end position="86"/>
    </location>
</feature>
<sequence length="724" mass="80784">MKYLKSLQWRRQEVSIVRLGADVVFLTQDLAQASPPAEIQGSTLFFGSVLVRTLVNSKHSSSAFALVRALQTWMLIFFALLLGRLVSSIRDFSVSDELQKDFDGDTPDGYDEFYTHFHVTPETHRAILDGHGDTAVTLSVVFALHPAASVIGLTLPPGYLLLDAAGSFQPGCPQVFTPQDLNQKSAYANETQAKPLTPHVISCEVYNKLDDQIVAEGNGTEAQQKDAVVALTLTLEPDLPGLSKKDLAVDHGNGSHVVPLSWWFFHIRVRYPDRSPDPQDNKFLLHWASASQQDWEGETAFQSWPILGDWDCAYSDWEGWGSCSARCGGGNRMLVRRPLQQPPGGQECNEILHPNPGRCNEHPCLYSCGYKEEVIEGECSASCGGGVKFTRKRFFIDGDNFHLCPQMGERYSEQLEPCNTQPCKARCEHSKKWEVITPCDAACGKGHFIVMKQVLQKDIEDENCTAEWKWLPCIQQHCTSFTVSRMVANLQPHPEERIKVLLSWANKVETRKITIRAPLGYKFGEKHGDCKILFHSLQPHFLNCKVTDQQNEADINFQTPLPPAETHGAQNGTMSGRYELALDIKTAPCALEKWAADPIRGEIICDENVDKLRWTMAFFQSQAQLDVVESAAGFTTLWKEGIPLPRELRLKVDPPLPDDPPPTTTTMSTTTTTETTTLPVSAREPHTEKGVILCMRSRDPGICQARAKDSSVECGWQNVCQVQE</sequence>
<dbReference type="InterPro" id="IPR000884">
    <property type="entry name" value="TSP1_rpt"/>
</dbReference>
<keyword evidence="4" id="KW-1185">Reference proteome</keyword>
<feature type="compositionally biased region" description="Low complexity" evidence="1">
    <location>
        <begin position="664"/>
        <end position="674"/>
    </location>
</feature>
<dbReference type="AlphaFoldDB" id="A0A1Q9DD43"/>
<protein>
    <submittedName>
        <fullName evidence="3">Spondin-1</fullName>
    </submittedName>
</protein>
<gene>
    <name evidence="3" type="primary">SPON1</name>
    <name evidence="3" type="ORF">AK812_SmicGene25025</name>
</gene>
<dbReference type="OrthoDB" id="407616at2759"/>
<feature type="compositionally biased region" description="Pro residues" evidence="1">
    <location>
        <begin position="654"/>
        <end position="663"/>
    </location>
</feature>
<evidence type="ECO:0000313" key="4">
    <source>
        <dbReference type="Proteomes" id="UP000186817"/>
    </source>
</evidence>
<organism evidence="3 4">
    <name type="scientific">Symbiodinium microadriaticum</name>
    <name type="common">Dinoflagellate</name>
    <name type="synonym">Zooxanthella microadriatica</name>
    <dbReference type="NCBI Taxonomy" id="2951"/>
    <lineage>
        <taxon>Eukaryota</taxon>
        <taxon>Sar</taxon>
        <taxon>Alveolata</taxon>
        <taxon>Dinophyceae</taxon>
        <taxon>Suessiales</taxon>
        <taxon>Symbiodiniaceae</taxon>
        <taxon>Symbiodinium</taxon>
    </lineage>
</organism>
<dbReference type="Gene3D" id="2.20.100.10">
    <property type="entry name" value="Thrombospondin type-1 (TSP1) repeat"/>
    <property type="match status" value="2"/>
</dbReference>
<dbReference type="PROSITE" id="PS50092">
    <property type="entry name" value="TSP1"/>
    <property type="match status" value="1"/>
</dbReference>
<reference evidence="3 4" key="1">
    <citation type="submission" date="2016-02" db="EMBL/GenBank/DDBJ databases">
        <title>Genome analysis of coral dinoflagellate symbionts highlights evolutionary adaptations to a symbiotic lifestyle.</title>
        <authorList>
            <person name="Aranda M."/>
            <person name="Li Y."/>
            <person name="Liew Y.J."/>
            <person name="Baumgarten S."/>
            <person name="Simakov O."/>
            <person name="Wilson M."/>
            <person name="Piel J."/>
            <person name="Ashoor H."/>
            <person name="Bougouffa S."/>
            <person name="Bajic V.B."/>
            <person name="Ryu T."/>
            <person name="Ravasi T."/>
            <person name="Bayer T."/>
            <person name="Micklem G."/>
            <person name="Kim H."/>
            <person name="Bhak J."/>
            <person name="Lajeunesse T.C."/>
            <person name="Voolstra C.R."/>
        </authorList>
    </citation>
    <scope>NUCLEOTIDE SEQUENCE [LARGE SCALE GENOMIC DNA]</scope>
    <source>
        <strain evidence="3 4">CCMP2467</strain>
    </source>
</reference>
<proteinExistence type="predicted"/>
<name>A0A1Q9DD43_SYMMI</name>
<keyword evidence="2" id="KW-0472">Membrane</keyword>
<dbReference type="InterPro" id="IPR036383">
    <property type="entry name" value="TSP1_rpt_sf"/>
</dbReference>
<feature type="region of interest" description="Disordered" evidence="1">
    <location>
        <begin position="650"/>
        <end position="674"/>
    </location>
</feature>
<evidence type="ECO:0000256" key="1">
    <source>
        <dbReference type="SAM" id="MobiDB-lite"/>
    </source>
</evidence>
<keyword evidence="2" id="KW-0812">Transmembrane</keyword>
<accession>A0A1Q9DD43</accession>
<dbReference type="SUPFAM" id="SSF82895">
    <property type="entry name" value="TSP-1 type 1 repeat"/>
    <property type="match status" value="1"/>
</dbReference>
<dbReference type="Proteomes" id="UP000186817">
    <property type="component" value="Unassembled WGS sequence"/>
</dbReference>
<evidence type="ECO:0000313" key="3">
    <source>
        <dbReference type="EMBL" id="OLP93101.1"/>
    </source>
</evidence>
<dbReference type="Pfam" id="PF00090">
    <property type="entry name" value="TSP_1"/>
    <property type="match status" value="1"/>
</dbReference>
<dbReference type="EMBL" id="LSRX01000595">
    <property type="protein sequence ID" value="OLP93101.1"/>
    <property type="molecule type" value="Genomic_DNA"/>
</dbReference>